<evidence type="ECO:0000313" key="2">
    <source>
        <dbReference type="EMBL" id="MCB8890423.1"/>
    </source>
</evidence>
<reference evidence="2 3" key="1">
    <citation type="journal article" date="2021" name="Sci. Rep.">
        <title>Genome analysis of a halophilic bacterium Halomonas malpeensis YU-PRIM-29(T) reveals its exopolysaccharide and pigment producing capabilities.</title>
        <authorList>
            <person name="Athmika"/>
            <person name="Ghate S.D."/>
            <person name="Arun A.B."/>
            <person name="Rao S.S."/>
            <person name="Kumar S.T.A."/>
            <person name="Kandiyil M.K."/>
            <person name="Saptami K."/>
            <person name="Rekha P.D."/>
        </authorList>
    </citation>
    <scope>NUCLEOTIDE SEQUENCE [LARGE SCALE GENOMIC DNA]</scope>
    <source>
        <strain evidence="3">prim 29</strain>
    </source>
</reference>
<dbReference type="RefSeq" id="WP_227391096.1">
    <property type="nucleotide sequence ID" value="NZ_JBHSCJ010000009.1"/>
</dbReference>
<keyword evidence="3" id="KW-1185">Reference proteome</keyword>
<sequence>MLWLLPGLAGLVTDGFLKRGTLLPARVLIMFAVTLLFATAMGVLYRHIMLAAASDEAG</sequence>
<name>A0ABS8DVY8_9GAMM</name>
<keyword evidence="1" id="KW-0812">Transmembrane</keyword>
<comment type="caution">
    <text evidence="2">The sequence shown here is derived from an EMBL/GenBank/DDBJ whole genome shotgun (WGS) entry which is preliminary data.</text>
</comment>
<feature type="transmembrane region" description="Helical" evidence="1">
    <location>
        <begin position="27"/>
        <end position="45"/>
    </location>
</feature>
<proteinExistence type="predicted"/>
<dbReference type="EMBL" id="WHVL01000007">
    <property type="protein sequence ID" value="MCB8890423.1"/>
    <property type="molecule type" value="Genomic_DNA"/>
</dbReference>
<accession>A0ABS8DVY8</accession>
<keyword evidence="1" id="KW-1133">Transmembrane helix</keyword>
<dbReference type="Proteomes" id="UP001319882">
    <property type="component" value="Unassembled WGS sequence"/>
</dbReference>
<keyword evidence="1" id="KW-0472">Membrane</keyword>
<protein>
    <submittedName>
        <fullName evidence="2">Uncharacterized protein</fullName>
    </submittedName>
</protein>
<organism evidence="2 3">
    <name type="scientific">Vreelandella malpeensis</name>
    <dbReference type="NCBI Taxonomy" id="1172368"/>
    <lineage>
        <taxon>Bacteria</taxon>
        <taxon>Pseudomonadati</taxon>
        <taxon>Pseudomonadota</taxon>
        <taxon>Gammaproteobacteria</taxon>
        <taxon>Oceanospirillales</taxon>
        <taxon>Halomonadaceae</taxon>
        <taxon>Vreelandella</taxon>
    </lineage>
</organism>
<evidence type="ECO:0000313" key="3">
    <source>
        <dbReference type="Proteomes" id="UP001319882"/>
    </source>
</evidence>
<gene>
    <name evidence="2" type="ORF">GEV37_15005</name>
</gene>
<evidence type="ECO:0000256" key="1">
    <source>
        <dbReference type="SAM" id="Phobius"/>
    </source>
</evidence>